<accession>A0A564YFM2</accession>
<evidence type="ECO:0000313" key="1">
    <source>
        <dbReference type="EMBL" id="VUZ45423.1"/>
    </source>
</evidence>
<proteinExistence type="predicted"/>
<evidence type="ECO:0000313" key="2">
    <source>
        <dbReference type="Proteomes" id="UP000321570"/>
    </source>
</evidence>
<reference evidence="1 2" key="1">
    <citation type="submission" date="2019-07" db="EMBL/GenBank/DDBJ databases">
        <authorList>
            <person name="Jastrzebski P J."/>
            <person name="Paukszto L."/>
            <person name="Jastrzebski P J."/>
        </authorList>
    </citation>
    <scope>NUCLEOTIDE SEQUENCE [LARGE SCALE GENOMIC DNA]</scope>
    <source>
        <strain evidence="1 2">WMS-il1</strain>
    </source>
</reference>
<dbReference type="EMBL" id="CABIJS010000177">
    <property type="protein sequence ID" value="VUZ45423.1"/>
    <property type="molecule type" value="Genomic_DNA"/>
</dbReference>
<dbReference type="AlphaFoldDB" id="A0A564YFM2"/>
<feature type="non-terminal residue" evidence="1">
    <location>
        <position position="1"/>
    </location>
</feature>
<gene>
    <name evidence="1" type="ORF">WMSIL1_LOCUS5489</name>
</gene>
<keyword evidence="2" id="KW-1185">Reference proteome</keyword>
<organism evidence="1 2">
    <name type="scientific">Hymenolepis diminuta</name>
    <name type="common">Rat tapeworm</name>
    <dbReference type="NCBI Taxonomy" id="6216"/>
    <lineage>
        <taxon>Eukaryota</taxon>
        <taxon>Metazoa</taxon>
        <taxon>Spiralia</taxon>
        <taxon>Lophotrochozoa</taxon>
        <taxon>Platyhelminthes</taxon>
        <taxon>Cestoda</taxon>
        <taxon>Eucestoda</taxon>
        <taxon>Cyclophyllidea</taxon>
        <taxon>Hymenolepididae</taxon>
        <taxon>Hymenolepis</taxon>
    </lineage>
</organism>
<dbReference type="Proteomes" id="UP000321570">
    <property type="component" value="Unassembled WGS sequence"/>
</dbReference>
<feature type="non-terminal residue" evidence="1">
    <location>
        <position position="78"/>
    </location>
</feature>
<sequence>NETSIELENIIKIRGLRIIIKDAIQQHEYINIKMGFYGTIEPQCRGDFDPCDPKIDENADSLCEASVVPRGYIPGQDY</sequence>
<name>A0A564YFM2_HYMDI</name>
<protein>
    <submittedName>
        <fullName evidence="1">Uncharacterized protein</fullName>
    </submittedName>
</protein>